<keyword evidence="3" id="KW-1185">Reference proteome</keyword>
<proteinExistence type="predicted"/>
<dbReference type="KEGG" id="ppsc:EHS13_09380"/>
<keyword evidence="1" id="KW-0472">Membrane</keyword>
<name>A0A6B8RG42_9BACL</name>
<feature type="transmembrane region" description="Helical" evidence="1">
    <location>
        <begin position="61"/>
        <end position="79"/>
    </location>
</feature>
<accession>A0A6B8RG42</accession>
<keyword evidence="1" id="KW-1133">Transmembrane helix</keyword>
<dbReference type="EMBL" id="CP034235">
    <property type="protein sequence ID" value="QGQ95079.1"/>
    <property type="molecule type" value="Genomic_DNA"/>
</dbReference>
<protein>
    <submittedName>
        <fullName evidence="2">Uncharacterized protein</fullName>
    </submittedName>
</protein>
<dbReference type="Proteomes" id="UP000426246">
    <property type="component" value="Chromosome"/>
</dbReference>
<evidence type="ECO:0000256" key="1">
    <source>
        <dbReference type="SAM" id="Phobius"/>
    </source>
</evidence>
<reference evidence="3" key="1">
    <citation type="submission" date="2018-11" db="EMBL/GenBank/DDBJ databases">
        <title>Complete genome sequence of Paenibacillus sp. ML311-T8.</title>
        <authorList>
            <person name="Nam Y.-D."/>
            <person name="Kang J."/>
            <person name="Chung W.-H."/>
            <person name="Park Y.S."/>
        </authorList>
    </citation>
    <scope>NUCLEOTIDE SEQUENCE [LARGE SCALE GENOMIC DNA]</scope>
    <source>
        <strain evidence="3">ML311-T8</strain>
    </source>
</reference>
<organism evidence="2 3">
    <name type="scientific">Paenibacillus psychroresistens</name>
    <dbReference type="NCBI Taxonomy" id="1778678"/>
    <lineage>
        <taxon>Bacteria</taxon>
        <taxon>Bacillati</taxon>
        <taxon>Bacillota</taxon>
        <taxon>Bacilli</taxon>
        <taxon>Bacillales</taxon>
        <taxon>Paenibacillaceae</taxon>
        <taxon>Paenibacillus</taxon>
    </lineage>
</organism>
<keyword evidence="1" id="KW-0812">Transmembrane</keyword>
<sequence length="104" mass="11629">MHTDLDSIFFVLKVSGFSSVIFHFFNSGLPSLLFGYDFTVYITDDIRAIIFEYFKDVKNQFSSYSAGCFGVLVVILPPLPSIKSDSLLPGIILVKPRNASVVRK</sequence>
<evidence type="ECO:0000313" key="3">
    <source>
        <dbReference type="Proteomes" id="UP000426246"/>
    </source>
</evidence>
<dbReference type="RefSeq" id="WP_155700094.1">
    <property type="nucleotide sequence ID" value="NZ_CP034235.1"/>
</dbReference>
<gene>
    <name evidence="2" type="ORF">EHS13_09380</name>
</gene>
<dbReference type="AlphaFoldDB" id="A0A6B8RG42"/>
<evidence type="ECO:0000313" key="2">
    <source>
        <dbReference type="EMBL" id="QGQ95079.1"/>
    </source>
</evidence>